<evidence type="ECO:0000313" key="1">
    <source>
        <dbReference type="EMBL" id="BBO84017.1"/>
    </source>
</evidence>
<organism evidence="1 2">
    <name type="scientific">Desulfosarcina ovata subsp. sediminis</name>
    <dbReference type="NCBI Taxonomy" id="885957"/>
    <lineage>
        <taxon>Bacteria</taxon>
        <taxon>Pseudomonadati</taxon>
        <taxon>Thermodesulfobacteriota</taxon>
        <taxon>Desulfobacteria</taxon>
        <taxon>Desulfobacterales</taxon>
        <taxon>Desulfosarcinaceae</taxon>
        <taxon>Desulfosarcina</taxon>
    </lineage>
</organism>
<protein>
    <submittedName>
        <fullName evidence="1">Uncharacterized protein</fullName>
    </submittedName>
</protein>
<dbReference type="RefSeq" id="WP_155311550.1">
    <property type="nucleotide sequence ID" value="NZ_AP021876.1"/>
</dbReference>
<dbReference type="Proteomes" id="UP000425960">
    <property type="component" value="Chromosome"/>
</dbReference>
<accession>A0A5K7ZUV0</accession>
<name>A0A5K7ZUV0_9BACT</name>
<gene>
    <name evidence="1" type="ORF">DSCO28_45830</name>
</gene>
<sequence length="261" mass="28994">MSSDTIYDASRLIYLSLAYSSGKKRLLSQNSAEMTELVQRFQAEDAFRTAVDEGLRAMELRLLALEEGGLRLSARNADSFFAATLTDYGRLLARGDLKAADVLTVHCAIATAIFPTEADLDMPVEDLGAITMEDVIAILRRFAHAEEVLPDDEDRLHPQVRSVAQRLRELPEDNPDRLRAGAGNSWVDLAGRVLEHLVETGYLLLFEETPGDVEYRPTPAYQTAMREGIVYSFHAFRDILAAFENTDTPDEPGEKADVSTL</sequence>
<dbReference type="KEGG" id="dov:DSCO28_45830"/>
<evidence type="ECO:0000313" key="2">
    <source>
        <dbReference type="Proteomes" id="UP000425960"/>
    </source>
</evidence>
<reference evidence="1 2" key="1">
    <citation type="submission" date="2019-11" db="EMBL/GenBank/DDBJ databases">
        <title>Comparative genomics of hydrocarbon-degrading Desulfosarcina strains.</title>
        <authorList>
            <person name="Watanabe M."/>
            <person name="Kojima H."/>
            <person name="Fukui M."/>
        </authorList>
    </citation>
    <scope>NUCLEOTIDE SEQUENCE [LARGE SCALE GENOMIC DNA]</scope>
    <source>
        <strain evidence="1 2">28bB2T</strain>
    </source>
</reference>
<dbReference type="AlphaFoldDB" id="A0A5K7ZUV0"/>
<dbReference type="EMBL" id="AP021876">
    <property type="protein sequence ID" value="BBO84017.1"/>
    <property type="molecule type" value="Genomic_DNA"/>
</dbReference>
<proteinExistence type="predicted"/>